<dbReference type="PROSITE" id="PS00041">
    <property type="entry name" value="HTH_ARAC_FAMILY_1"/>
    <property type="match status" value="1"/>
</dbReference>
<keyword evidence="3" id="KW-0804">Transcription</keyword>
<keyword evidence="6" id="KW-1185">Reference proteome</keyword>
<dbReference type="InterPro" id="IPR050204">
    <property type="entry name" value="AraC_XylS_family_regulators"/>
</dbReference>
<dbReference type="InterPro" id="IPR018062">
    <property type="entry name" value="HTH_AraC-typ_CS"/>
</dbReference>
<evidence type="ECO:0000256" key="1">
    <source>
        <dbReference type="ARBA" id="ARBA00023015"/>
    </source>
</evidence>
<keyword evidence="2" id="KW-0238">DNA-binding</keyword>
<dbReference type="GO" id="GO:0043565">
    <property type="term" value="F:sequence-specific DNA binding"/>
    <property type="evidence" value="ECO:0007669"/>
    <property type="project" value="InterPro"/>
</dbReference>
<dbReference type="Proteomes" id="UP000241085">
    <property type="component" value="Unassembled WGS sequence"/>
</dbReference>
<reference evidence="5 6" key="1">
    <citation type="submission" date="2018-03" db="EMBL/GenBank/DDBJ databases">
        <title>Bacteriophage NCPPB3778 and a type I-E CRISPR drive the evolution of the US Biological Select Agent, Rathayibacter toxicus.</title>
        <authorList>
            <person name="Davis E.W.II."/>
            <person name="Tabima J.F."/>
            <person name="Weisberg A.J."/>
            <person name="Dantas Lopes L."/>
            <person name="Wiseman M.S."/>
            <person name="Wiseman M.S."/>
            <person name="Pupko T."/>
            <person name="Belcher M.S."/>
            <person name="Sechler A.J."/>
            <person name="Tancos M.A."/>
            <person name="Schroeder B.K."/>
            <person name="Murray T.D."/>
            <person name="Luster D.G."/>
            <person name="Schneider W.L."/>
            <person name="Rogers E."/>
            <person name="Andreote F.D."/>
            <person name="Grunwald N.J."/>
            <person name="Putnam M.L."/>
            <person name="Chang J.H."/>
        </authorList>
    </citation>
    <scope>NUCLEOTIDE SEQUENCE [LARGE SCALE GENOMIC DNA]</scope>
    <source>
        <strain evidence="5 6">DSM 15933</strain>
    </source>
</reference>
<gene>
    <name evidence="5" type="ORF">C1I63_04920</name>
</gene>
<dbReference type="InterPro" id="IPR035418">
    <property type="entry name" value="AraC-bd_2"/>
</dbReference>
<dbReference type="PROSITE" id="PS01124">
    <property type="entry name" value="HTH_ARAC_FAMILY_2"/>
    <property type="match status" value="1"/>
</dbReference>
<dbReference type="PANTHER" id="PTHR46796:SF12">
    <property type="entry name" value="HTH-TYPE DNA-BINDING TRANSCRIPTIONAL ACTIVATOR EUTR"/>
    <property type="match status" value="1"/>
</dbReference>
<evidence type="ECO:0000256" key="3">
    <source>
        <dbReference type="ARBA" id="ARBA00023163"/>
    </source>
</evidence>
<protein>
    <submittedName>
        <fullName evidence="5">AraC family transcriptional regulator</fullName>
    </submittedName>
</protein>
<keyword evidence="1" id="KW-0805">Transcription regulation</keyword>
<dbReference type="EMBL" id="PZPL01000001">
    <property type="protein sequence ID" value="PTL72249.1"/>
    <property type="molecule type" value="Genomic_DNA"/>
</dbReference>
<dbReference type="Pfam" id="PF12833">
    <property type="entry name" value="HTH_18"/>
    <property type="match status" value="1"/>
</dbReference>
<dbReference type="InterPro" id="IPR018060">
    <property type="entry name" value="HTH_AraC"/>
</dbReference>
<sequence length="327" mass="35755">MRTGSAEMFASRRMASTRGLDETRQALSEAFLPVGFPAARSDDDVRMQLNALLVGRITCGFMRFRGAVRIETVEAQDYHVDIPMDGRSVMRAGAGAPVHASSTTAGAFVPGEPVELDCSDDFAQLSVMIPRDLMQLEVEALLGRDDLAPVHFASEIDLSTPASRLVLQALQLIDGASDQASGPLAHPLALQRLEQVLLHSLLFGQPHNYSSELTGPAPKGGPRPLSQAVELLRRRPEHPWTVTELAAAVSTSARSLQEAFRRTLDTTPMAYLRRQRLERVREELLVAAPEAVSVTEVATRWGFIHLSRFAASYRAAFSENPSDTLRS</sequence>
<name>A0A2T4URU2_9MICO</name>
<organism evidence="5 6">
    <name type="scientific">Rathayibacter caricis DSM 15933</name>
    <dbReference type="NCBI Taxonomy" id="1328867"/>
    <lineage>
        <taxon>Bacteria</taxon>
        <taxon>Bacillati</taxon>
        <taxon>Actinomycetota</taxon>
        <taxon>Actinomycetes</taxon>
        <taxon>Micrococcales</taxon>
        <taxon>Microbacteriaceae</taxon>
        <taxon>Rathayibacter</taxon>
    </lineage>
</organism>
<dbReference type="RefSeq" id="WP_107573978.1">
    <property type="nucleotide sequence ID" value="NZ_PZPL01000001.1"/>
</dbReference>
<dbReference type="SUPFAM" id="SSF46689">
    <property type="entry name" value="Homeodomain-like"/>
    <property type="match status" value="1"/>
</dbReference>
<dbReference type="SMART" id="SM00342">
    <property type="entry name" value="HTH_ARAC"/>
    <property type="match status" value="1"/>
</dbReference>
<dbReference type="GO" id="GO:0003700">
    <property type="term" value="F:DNA-binding transcription factor activity"/>
    <property type="evidence" value="ECO:0007669"/>
    <property type="project" value="InterPro"/>
</dbReference>
<dbReference type="PANTHER" id="PTHR46796">
    <property type="entry name" value="HTH-TYPE TRANSCRIPTIONAL ACTIVATOR RHAS-RELATED"/>
    <property type="match status" value="1"/>
</dbReference>
<evidence type="ECO:0000313" key="5">
    <source>
        <dbReference type="EMBL" id="PTL72249.1"/>
    </source>
</evidence>
<proteinExistence type="predicted"/>
<accession>A0A2T4URU2</accession>
<dbReference type="Pfam" id="PF14525">
    <property type="entry name" value="AraC_binding_2"/>
    <property type="match status" value="1"/>
</dbReference>
<comment type="caution">
    <text evidence="5">The sequence shown here is derived from an EMBL/GenBank/DDBJ whole genome shotgun (WGS) entry which is preliminary data.</text>
</comment>
<evidence type="ECO:0000259" key="4">
    <source>
        <dbReference type="PROSITE" id="PS01124"/>
    </source>
</evidence>
<evidence type="ECO:0000256" key="2">
    <source>
        <dbReference type="ARBA" id="ARBA00023125"/>
    </source>
</evidence>
<dbReference type="Gene3D" id="1.10.10.60">
    <property type="entry name" value="Homeodomain-like"/>
    <property type="match status" value="1"/>
</dbReference>
<dbReference type="AlphaFoldDB" id="A0A2T4URU2"/>
<evidence type="ECO:0000313" key="6">
    <source>
        <dbReference type="Proteomes" id="UP000241085"/>
    </source>
</evidence>
<dbReference type="InterPro" id="IPR009057">
    <property type="entry name" value="Homeodomain-like_sf"/>
</dbReference>
<feature type="domain" description="HTH araC/xylS-type" evidence="4">
    <location>
        <begin position="226"/>
        <end position="327"/>
    </location>
</feature>